<name>A0AC34RCP5_9BILA</name>
<protein>
    <submittedName>
        <fullName evidence="2">Decapping nuclease</fullName>
    </submittedName>
</protein>
<proteinExistence type="predicted"/>
<dbReference type="WBParaSite" id="JU765_v2.g5582.t1">
    <property type="protein sequence ID" value="JU765_v2.g5582.t1"/>
    <property type="gene ID" value="JU765_v2.g5582"/>
</dbReference>
<organism evidence="1 2">
    <name type="scientific">Panagrolaimus sp. JU765</name>
    <dbReference type="NCBI Taxonomy" id="591449"/>
    <lineage>
        <taxon>Eukaryota</taxon>
        <taxon>Metazoa</taxon>
        <taxon>Ecdysozoa</taxon>
        <taxon>Nematoda</taxon>
        <taxon>Chromadorea</taxon>
        <taxon>Rhabditida</taxon>
        <taxon>Tylenchina</taxon>
        <taxon>Panagrolaimomorpha</taxon>
        <taxon>Panagrolaimoidea</taxon>
        <taxon>Panagrolaimidae</taxon>
        <taxon>Panagrolaimus</taxon>
    </lineage>
</organism>
<accession>A0AC34RCP5</accession>
<evidence type="ECO:0000313" key="2">
    <source>
        <dbReference type="WBParaSite" id="JU765_v2.g5582.t1"/>
    </source>
</evidence>
<evidence type="ECO:0000313" key="1">
    <source>
        <dbReference type="Proteomes" id="UP000887576"/>
    </source>
</evidence>
<sequence>MDSYVRWSGVYSQIDISSRKVGDFCFDEDSGEISIGLENFPKLKDEYDKKETDVYWDLNETFEPDNQLLSDPGDNHEETLRFLLKHAKALGTINLADLVDNSKVVCNRNCIKTIVNGRNWEYFFERFNDILFVRKNNSIKQTVLDEKEKVTLHFGLEFENKLFNKKDADRNWKSKSAVVTKFHTKDGEELKVFYTNQIDGVDINNATIEAKSGQTTEKNIILTQCKLGMVETALFGNCDKGIVTKLRKEQVDGFTVDKRNARKFIEYFVAKMNEILKESSQLLENQILVVSCNDRKITYKIDVKDENNQVLFPEFKEFFQ</sequence>
<dbReference type="Proteomes" id="UP000887576">
    <property type="component" value="Unplaced"/>
</dbReference>
<reference evidence="2" key="1">
    <citation type="submission" date="2022-11" db="UniProtKB">
        <authorList>
            <consortium name="WormBaseParasite"/>
        </authorList>
    </citation>
    <scope>IDENTIFICATION</scope>
</reference>